<proteinExistence type="predicted"/>
<dbReference type="EMBL" id="GBRH01236337">
    <property type="protein sequence ID" value="JAD61558.1"/>
    <property type="molecule type" value="Transcribed_RNA"/>
</dbReference>
<accession>A0A0A9BHD2</accession>
<reference evidence="1" key="1">
    <citation type="submission" date="2014-09" db="EMBL/GenBank/DDBJ databases">
        <authorList>
            <person name="Magalhaes I.L.F."/>
            <person name="Oliveira U."/>
            <person name="Santos F.R."/>
            <person name="Vidigal T.H.D.A."/>
            <person name="Brescovit A.D."/>
            <person name="Santos A.J."/>
        </authorList>
    </citation>
    <scope>NUCLEOTIDE SEQUENCE</scope>
    <source>
        <tissue evidence="1">Shoot tissue taken approximately 20 cm above the soil surface</tissue>
    </source>
</reference>
<sequence length="67" mass="7826">MKANLEFEKAQFTECLAIFCGPILMTFEKFKSNATPDFRFGQITLILTIIAVERFYKLHHKLSRLQS</sequence>
<organism evidence="1">
    <name type="scientific">Arundo donax</name>
    <name type="common">Giant reed</name>
    <name type="synonym">Donax arundinaceus</name>
    <dbReference type="NCBI Taxonomy" id="35708"/>
    <lineage>
        <taxon>Eukaryota</taxon>
        <taxon>Viridiplantae</taxon>
        <taxon>Streptophyta</taxon>
        <taxon>Embryophyta</taxon>
        <taxon>Tracheophyta</taxon>
        <taxon>Spermatophyta</taxon>
        <taxon>Magnoliopsida</taxon>
        <taxon>Liliopsida</taxon>
        <taxon>Poales</taxon>
        <taxon>Poaceae</taxon>
        <taxon>PACMAD clade</taxon>
        <taxon>Arundinoideae</taxon>
        <taxon>Arundineae</taxon>
        <taxon>Arundo</taxon>
    </lineage>
</organism>
<dbReference type="AlphaFoldDB" id="A0A0A9BHD2"/>
<evidence type="ECO:0000313" key="1">
    <source>
        <dbReference type="EMBL" id="JAD61558.1"/>
    </source>
</evidence>
<protein>
    <submittedName>
        <fullName evidence="1">Uncharacterized protein</fullName>
    </submittedName>
</protein>
<name>A0A0A9BHD2_ARUDO</name>
<reference evidence="1" key="2">
    <citation type="journal article" date="2015" name="Data Brief">
        <title>Shoot transcriptome of the giant reed, Arundo donax.</title>
        <authorList>
            <person name="Barrero R.A."/>
            <person name="Guerrero F.D."/>
            <person name="Moolhuijzen P."/>
            <person name="Goolsby J.A."/>
            <person name="Tidwell J."/>
            <person name="Bellgard S.E."/>
            <person name="Bellgard M.I."/>
        </authorList>
    </citation>
    <scope>NUCLEOTIDE SEQUENCE</scope>
    <source>
        <tissue evidence="1">Shoot tissue taken approximately 20 cm above the soil surface</tissue>
    </source>
</reference>